<evidence type="ECO:0000256" key="2">
    <source>
        <dbReference type="ARBA" id="ARBA00023117"/>
    </source>
</evidence>
<feature type="region of interest" description="Disordered" evidence="5">
    <location>
        <begin position="1318"/>
        <end position="1348"/>
    </location>
</feature>
<feature type="compositionally biased region" description="Acidic residues" evidence="5">
    <location>
        <begin position="110"/>
        <end position="120"/>
    </location>
</feature>
<dbReference type="GO" id="GO:0005634">
    <property type="term" value="C:nucleus"/>
    <property type="evidence" value="ECO:0007669"/>
    <property type="project" value="UniProtKB-SubCell"/>
</dbReference>
<feature type="region of interest" description="Disordered" evidence="5">
    <location>
        <begin position="561"/>
        <end position="601"/>
    </location>
</feature>
<dbReference type="PRINTS" id="PR00503">
    <property type="entry name" value="BROMODOMAIN"/>
</dbReference>
<dbReference type="SMART" id="SM00297">
    <property type="entry name" value="BROMO"/>
    <property type="match status" value="1"/>
</dbReference>
<feature type="region of interest" description="Disordered" evidence="5">
    <location>
        <begin position="395"/>
        <end position="417"/>
    </location>
</feature>
<keyword evidence="3" id="KW-0539">Nucleus</keyword>
<accession>A0ABD3R4A0</accession>
<dbReference type="PANTHER" id="PTHR13900:SF0">
    <property type="entry name" value="TRANSCRIPTION INITIATION FACTOR TFIID SUBUNIT 1"/>
    <property type="match status" value="1"/>
</dbReference>
<feature type="compositionally biased region" description="Acidic residues" evidence="5">
    <location>
        <begin position="1134"/>
        <end position="1146"/>
    </location>
</feature>
<feature type="region of interest" description="Disordered" evidence="5">
    <location>
        <begin position="45"/>
        <end position="64"/>
    </location>
</feature>
<gene>
    <name evidence="7" type="ORF">ACHAXA_000792</name>
</gene>
<dbReference type="EMBL" id="JALLPB020000591">
    <property type="protein sequence ID" value="KAL3807732.1"/>
    <property type="molecule type" value="Genomic_DNA"/>
</dbReference>
<comment type="caution">
    <text evidence="7">The sequence shown here is derived from an EMBL/GenBank/DDBJ whole genome shotgun (WGS) entry which is preliminary data.</text>
</comment>
<feature type="region of interest" description="Disordered" evidence="5">
    <location>
        <begin position="1112"/>
        <end position="1175"/>
    </location>
</feature>
<dbReference type="SUPFAM" id="SSF47370">
    <property type="entry name" value="Bromodomain"/>
    <property type="match status" value="1"/>
</dbReference>
<evidence type="ECO:0000256" key="3">
    <source>
        <dbReference type="ARBA" id="ARBA00023242"/>
    </source>
</evidence>
<keyword evidence="8" id="KW-1185">Reference proteome</keyword>
<dbReference type="Proteomes" id="UP001530377">
    <property type="component" value="Unassembled WGS sequence"/>
</dbReference>
<evidence type="ECO:0000256" key="5">
    <source>
        <dbReference type="SAM" id="MobiDB-lite"/>
    </source>
</evidence>
<dbReference type="Pfam" id="PF12157">
    <property type="entry name" value="DUF3591"/>
    <property type="match status" value="2"/>
</dbReference>
<sequence length="1542" mass="172816">MGEDGPDDDDDGERMIRVYRRDRTTGTMELVPEDDYDLVYYDDVDTDDIEGGRPDNRTMIGRDGNAVEDGLVAMTTAMEVDDNGGDGREGEGGGDGHYDDTNVRPRPSPDDEIDGDRGDDEVLYIVRGARRRSGHLIETTTEDHYTTATSSPPSSDSDESSSFVDADHILNYRYGITPPSLRDTRNRVDVGTASAVARALASRTGGFADRRPCYEMLLFEDEEERKRKRERMRKASKKTRRTWYDYDDDDKDDPMRLLLELRNPRLDALDLESAIDWDGAPTDSDDDGENSIDVPLILHSSVAGRSVASLLAPDLTSRPLPFESHPNYQQRYDREMASEITSTAEITRPGSGFGGKQALEKYKEARQRKREQMAKDKQSRVTEVMSALSLTGTGRRITSSLMGPGGAERTGRPNRHALGTSVHDAEYIEQLELVYNHSMVKPELSLSEMRQFHRPRLPLLVVNPSCPWQFQARIILENKREGRRGEADISQDGSTVVGSYHAMVSAGAKGQSKIRNESDLSPTIGDLAVFEYCEERPPLLMTKGMTCRLVNYYRGDRSRCPVSAGGGDRPLRKRHGDKAASAKGSTAGPSNRAERPPRLIGPNHYNFKSVVDLMGIIGNTGNKKSKEAATLEAKKAKEELIDILPEGVTEVLHQKFHGPFIGEVEEGKTQSGLISNLFVAPIFRHDSKSTDFLMILGSSVVTSSDTDDSSDKLGVILRPFPQNIYCVGQTEPRVKVFAPNTNDEKKFVNAFVSYHIARSIQRAEERPNGYGLTFDYIKDRLYPNSTIPHGQLRMRMKAVANFERTNNGIWSVKAVGEDDFPGVDAMGRKISPEGVAAYESQVAAIRRLQDLGVKDLYTGANTIMNVAAVMVYLNGSVQASMERRLKIKKVLELKTRQKSPRLIYFEKAFHKLDAEYREAKKRQEIAKFIYEELQLSPWNITGDFIDIHKRSLGGAMMKLTGFGDPSGLGEAYNFIREADSRGSKSTPNNDGALNAQIKKITGTQNDLRKLTMKQMASLLRSYGMKDKQIAVLKRWDRVHVIRDLSTKAASDGMGDELERFARGEKLRLSDQRQNYTQRIQEIWRRQVAALSADAGNEASARSDLVIGSANGATDMDRLSDADEEKGDGSNSSDSSDDDDFAAEIEMEMTNTGETNRLVSGLRGKDGGTLDSHELSKDAREFAALQRQREEERVMQEGIDRKSGTLGMEKTKSPFKTRSDGTQTVTFEFIVNREKVDGIIARLKQNEGDDKRPNERKKKRLIDYNNDAYTGNTCVGQATFEDEDNDNSKARKSFKLKFKKETRVIHRKVPGPKKVSHFKLTSSTKVSREQAQETRKKKRMKQEEEADLYKSHVKGKGTSNRKERGSARDRMPHVILSERLESIRCAVEARPNVGAFLKPVQFEYYPHYYEVIHEPIDLSTIREKNRKYGYNTANDFVKDFELMKNNAIKFNGYGSPLATEAIEIWEFVKNTVAQNREEFDEMEEAVIDQKNGKKKRKGKIDSSSKAAPMTTANILLDGIETQVNLGTNLSFGLGEDSDSDGSI</sequence>
<name>A0ABD3R4A0_9STRA</name>
<feature type="region of interest" description="Disordered" evidence="5">
    <location>
        <begin position="135"/>
        <end position="162"/>
    </location>
</feature>
<feature type="compositionally biased region" description="Basic and acidic residues" evidence="5">
    <location>
        <begin position="85"/>
        <end position="109"/>
    </location>
</feature>
<dbReference type="Gene3D" id="1.20.920.10">
    <property type="entry name" value="Bromodomain-like"/>
    <property type="match status" value="1"/>
</dbReference>
<evidence type="ECO:0000259" key="6">
    <source>
        <dbReference type="PROSITE" id="PS50014"/>
    </source>
</evidence>
<keyword evidence="2 4" id="KW-0103">Bromodomain</keyword>
<organism evidence="7 8">
    <name type="scientific">Cyclostephanos tholiformis</name>
    <dbReference type="NCBI Taxonomy" id="382380"/>
    <lineage>
        <taxon>Eukaryota</taxon>
        <taxon>Sar</taxon>
        <taxon>Stramenopiles</taxon>
        <taxon>Ochrophyta</taxon>
        <taxon>Bacillariophyta</taxon>
        <taxon>Coscinodiscophyceae</taxon>
        <taxon>Thalassiosirophycidae</taxon>
        <taxon>Stephanodiscales</taxon>
        <taxon>Stephanodiscaceae</taxon>
        <taxon>Cyclostephanos</taxon>
    </lineage>
</organism>
<dbReference type="CDD" id="cd04369">
    <property type="entry name" value="Bromodomain"/>
    <property type="match status" value="1"/>
</dbReference>
<dbReference type="PROSITE" id="PS50014">
    <property type="entry name" value="BROMODOMAIN_2"/>
    <property type="match status" value="1"/>
</dbReference>
<dbReference type="InterPro" id="IPR022591">
    <property type="entry name" value="TAF1_HAT_dom"/>
</dbReference>
<evidence type="ECO:0000313" key="7">
    <source>
        <dbReference type="EMBL" id="KAL3807732.1"/>
    </source>
</evidence>
<feature type="compositionally biased region" description="Low complexity" evidence="5">
    <location>
        <begin position="146"/>
        <end position="155"/>
    </location>
</feature>
<protein>
    <recommendedName>
        <fullName evidence="6">Bromo domain-containing protein</fullName>
    </recommendedName>
</protein>
<evidence type="ECO:0000256" key="1">
    <source>
        <dbReference type="ARBA" id="ARBA00004123"/>
    </source>
</evidence>
<feature type="domain" description="Bromo" evidence="6">
    <location>
        <begin position="1387"/>
        <end position="1457"/>
    </location>
</feature>
<feature type="compositionally biased region" description="Polar residues" evidence="5">
    <location>
        <begin position="1148"/>
        <end position="1157"/>
    </location>
</feature>
<evidence type="ECO:0000256" key="4">
    <source>
        <dbReference type="PROSITE-ProRule" id="PRU00035"/>
    </source>
</evidence>
<dbReference type="InterPro" id="IPR001487">
    <property type="entry name" value="Bromodomain"/>
</dbReference>
<comment type="subcellular location">
    <subcellularLocation>
        <location evidence="1">Nucleus</location>
    </subcellularLocation>
</comment>
<feature type="compositionally biased region" description="Basic and acidic residues" evidence="5">
    <location>
        <begin position="1162"/>
        <end position="1175"/>
    </location>
</feature>
<feature type="region of interest" description="Disordered" evidence="5">
    <location>
        <begin position="76"/>
        <end position="120"/>
    </location>
</feature>
<dbReference type="Pfam" id="PF00439">
    <property type="entry name" value="Bromodomain"/>
    <property type="match status" value="1"/>
</dbReference>
<dbReference type="InterPro" id="IPR040240">
    <property type="entry name" value="TAF1"/>
</dbReference>
<dbReference type="PANTHER" id="PTHR13900">
    <property type="entry name" value="TRANSCRIPTION INITIATION FACTOR TFIID"/>
    <property type="match status" value="1"/>
</dbReference>
<evidence type="ECO:0000313" key="8">
    <source>
        <dbReference type="Proteomes" id="UP001530377"/>
    </source>
</evidence>
<proteinExistence type="predicted"/>
<reference evidence="7 8" key="1">
    <citation type="submission" date="2024-10" db="EMBL/GenBank/DDBJ databases">
        <title>Updated reference genomes for cyclostephanoid diatoms.</title>
        <authorList>
            <person name="Roberts W.R."/>
            <person name="Alverson A.J."/>
        </authorList>
    </citation>
    <scope>NUCLEOTIDE SEQUENCE [LARGE SCALE GENOMIC DNA]</scope>
    <source>
        <strain evidence="7 8">AJA228-03</strain>
    </source>
</reference>
<dbReference type="InterPro" id="IPR036427">
    <property type="entry name" value="Bromodomain-like_sf"/>
</dbReference>